<dbReference type="Gene3D" id="1.20.1720.10">
    <property type="entry name" value="Multidrug resistance protein D"/>
    <property type="match status" value="1"/>
</dbReference>
<accession>A0A1K1S318</accession>
<dbReference type="CDD" id="cd17321">
    <property type="entry name" value="MFS_MMR_MDR_like"/>
    <property type="match status" value="1"/>
</dbReference>
<dbReference type="InterPro" id="IPR020846">
    <property type="entry name" value="MFS_dom"/>
</dbReference>
<dbReference type="RefSeq" id="WP_072478140.1">
    <property type="nucleotide sequence ID" value="NZ_FPJG01000006.1"/>
</dbReference>
<feature type="transmembrane region" description="Helical" evidence="7">
    <location>
        <begin position="422"/>
        <end position="443"/>
    </location>
</feature>
<comment type="subcellular location">
    <subcellularLocation>
        <location evidence="1">Cell membrane</location>
        <topology evidence="1">Multi-pass membrane protein</topology>
    </subcellularLocation>
</comment>
<gene>
    <name evidence="9" type="ORF">SAMN04489730_4526</name>
</gene>
<proteinExistence type="predicted"/>
<dbReference type="PRINTS" id="PR01036">
    <property type="entry name" value="TCRTETB"/>
</dbReference>
<feature type="transmembrane region" description="Helical" evidence="7">
    <location>
        <begin position="227"/>
        <end position="246"/>
    </location>
</feature>
<feature type="transmembrane region" description="Helical" evidence="7">
    <location>
        <begin position="330"/>
        <end position="346"/>
    </location>
</feature>
<dbReference type="SUPFAM" id="SSF103473">
    <property type="entry name" value="MFS general substrate transporter"/>
    <property type="match status" value="1"/>
</dbReference>
<dbReference type="STRING" id="546364.SAMN04489730_4526"/>
<keyword evidence="4 7" id="KW-0812">Transmembrane</keyword>
<keyword evidence="3" id="KW-1003">Cell membrane</keyword>
<evidence type="ECO:0000256" key="5">
    <source>
        <dbReference type="ARBA" id="ARBA00022989"/>
    </source>
</evidence>
<dbReference type="PANTHER" id="PTHR42718">
    <property type="entry name" value="MAJOR FACILITATOR SUPERFAMILY MULTIDRUG TRANSPORTER MFSC"/>
    <property type="match status" value="1"/>
</dbReference>
<dbReference type="InterPro" id="IPR011701">
    <property type="entry name" value="MFS"/>
</dbReference>
<reference evidence="10" key="1">
    <citation type="submission" date="2016-11" db="EMBL/GenBank/DDBJ databases">
        <authorList>
            <person name="Varghese N."/>
            <person name="Submissions S."/>
        </authorList>
    </citation>
    <scope>NUCLEOTIDE SEQUENCE [LARGE SCALE GENOMIC DNA]</scope>
    <source>
        <strain evidence="10">DSM 44671</strain>
    </source>
</reference>
<dbReference type="PANTHER" id="PTHR42718:SF46">
    <property type="entry name" value="BLR6921 PROTEIN"/>
    <property type="match status" value="1"/>
</dbReference>
<dbReference type="Proteomes" id="UP000182740">
    <property type="component" value="Unassembled WGS sequence"/>
</dbReference>
<evidence type="ECO:0000259" key="8">
    <source>
        <dbReference type="PROSITE" id="PS50850"/>
    </source>
</evidence>
<organism evidence="9 10">
    <name type="scientific">Amycolatopsis australiensis</name>
    <dbReference type="NCBI Taxonomy" id="546364"/>
    <lineage>
        <taxon>Bacteria</taxon>
        <taxon>Bacillati</taxon>
        <taxon>Actinomycetota</taxon>
        <taxon>Actinomycetes</taxon>
        <taxon>Pseudonocardiales</taxon>
        <taxon>Pseudonocardiaceae</taxon>
        <taxon>Amycolatopsis</taxon>
    </lineage>
</organism>
<evidence type="ECO:0000256" key="4">
    <source>
        <dbReference type="ARBA" id="ARBA00022692"/>
    </source>
</evidence>
<evidence type="ECO:0000313" key="10">
    <source>
        <dbReference type="Proteomes" id="UP000182740"/>
    </source>
</evidence>
<evidence type="ECO:0000256" key="2">
    <source>
        <dbReference type="ARBA" id="ARBA00022448"/>
    </source>
</evidence>
<keyword evidence="5 7" id="KW-1133">Transmembrane helix</keyword>
<feature type="transmembrane region" description="Helical" evidence="7">
    <location>
        <begin position="168"/>
        <end position="190"/>
    </location>
</feature>
<dbReference type="PROSITE" id="PS50850">
    <property type="entry name" value="MFS"/>
    <property type="match status" value="1"/>
</dbReference>
<evidence type="ECO:0000256" key="3">
    <source>
        <dbReference type="ARBA" id="ARBA00022475"/>
    </source>
</evidence>
<feature type="transmembrane region" description="Helical" evidence="7">
    <location>
        <begin position="300"/>
        <end position="318"/>
    </location>
</feature>
<feature type="transmembrane region" description="Helical" evidence="7">
    <location>
        <begin position="115"/>
        <end position="133"/>
    </location>
</feature>
<feature type="transmembrane region" description="Helical" evidence="7">
    <location>
        <begin position="267"/>
        <end position="288"/>
    </location>
</feature>
<evidence type="ECO:0000256" key="6">
    <source>
        <dbReference type="ARBA" id="ARBA00023136"/>
    </source>
</evidence>
<dbReference type="EMBL" id="FPJG01000006">
    <property type="protein sequence ID" value="SFW78492.1"/>
    <property type="molecule type" value="Genomic_DNA"/>
</dbReference>
<feature type="domain" description="Major facilitator superfamily (MFS) profile" evidence="8">
    <location>
        <begin position="16"/>
        <end position="450"/>
    </location>
</feature>
<feature type="transmembrane region" description="Helical" evidence="7">
    <location>
        <begin position="83"/>
        <end position="109"/>
    </location>
</feature>
<dbReference type="AlphaFoldDB" id="A0A1K1S318"/>
<dbReference type="GO" id="GO:0022857">
    <property type="term" value="F:transmembrane transporter activity"/>
    <property type="evidence" value="ECO:0007669"/>
    <property type="project" value="InterPro"/>
</dbReference>
<dbReference type="GO" id="GO:0005886">
    <property type="term" value="C:plasma membrane"/>
    <property type="evidence" value="ECO:0007669"/>
    <property type="project" value="UniProtKB-SubCell"/>
</dbReference>
<protein>
    <submittedName>
        <fullName evidence="9">Predicted arabinose efflux permease, MFS family</fullName>
    </submittedName>
</protein>
<feature type="transmembrane region" description="Helical" evidence="7">
    <location>
        <begin position="358"/>
        <end position="376"/>
    </location>
</feature>
<feature type="transmembrane region" description="Helical" evidence="7">
    <location>
        <begin position="12"/>
        <end position="34"/>
    </location>
</feature>
<keyword evidence="10" id="KW-1185">Reference proteome</keyword>
<feature type="transmembrane region" description="Helical" evidence="7">
    <location>
        <begin position="397"/>
        <end position="416"/>
    </location>
</feature>
<dbReference type="Gene3D" id="1.20.1250.20">
    <property type="entry name" value="MFS general substrate transporter like domains"/>
    <property type="match status" value="1"/>
</dbReference>
<dbReference type="InterPro" id="IPR036259">
    <property type="entry name" value="MFS_trans_sf"/>
</dbReference>
<name>A0A1K1S318_9PSEU</name>
<evidence type="ECO:0000313" key="9">
    <source>
        <dbReference type="EMBL" id="SFW78492.1"/>
    </source>
</evidence>
<dbReference type="Pfam" id="PF07690">
    <property type="entry name" value="MFS_1"/>
    <property type="match status" value="1"/>
</dbReference>
<evidence type="ECO:0000256" key="7">
    <source>
        <dbReference type="SAM" id="Phobius"/>
    </source>
</evidence>
<keyword evidence="2" id="KW-0813">Transport</keyword>
<keyword evidence="6 7" id="KW-0472">Membrane</keyword>
<evidence type="ECO:0000256" key="1">
    <source>
        <dbReference type="ARBA" id="ARBA00004651"/>
    </source>
</evidence>
<feature type="transmembrane region" description="Helical" evidence="7">
    <location>
        <begin position="54"/>
        <end position="71"/>
    </location>
</feature>
<sequence length="470" mass="47966">MPPPNFTPVDRTRWLAVIAIGLSIYMATLDMTIVATALPTIGHSLDSSATGTQWLLVAYNLPMIGLMIPLGRWVDVVGKRSSLLLAIVGFAVASTACGFAPNLGVLIALRVVQGTFAALIAVLVLAAAALVIAPKDRGKAMGLIGVIGPLGSVSGPVFGSLIVSQLSWPWLFFVNVPISAIAFGLVAATVRDTGKLRAPAPAWLGAAAIVAGAFTLLLLGIDSLTSGSAVAGVVMLAGAVVLGVVWSRTSDAANVTGVLRLPPLLSLDTSLLLVTMTGGSMFFLMPYILEQHMGRTAGEVGSIMFAMPLTMGVVSFIGGQLADKFGDWRAGLLGACLAVVGVALLFTQGEQWNTAGTMWRLAIVGAGMGLFVAPNQSATMKFAPRERMGTASSLAGLARNLGFTFGPACGAVVVGAGRSVNALLVVPLVASAGAALVTVVTAVQIRRLNRAPAAPAGAVAPQPEPVGNPE</sequence>
<feature type="transmembrane region" description="Helical" evidence="7">
    <location>
        <begin position="202"/>
        <end position="221"/>
    </location>
</feature>
<dbReference type="OrthoDB" id="9812221at2"/>
<feature type="transmembrane region" description="Helical" evidence="7">
    <location>
        <begin position="140"/>
        <end position="162"/>
    </location>
</feature>